<dbReference type="EMBL" id="CZAB01000077">
    <property type="protein sequence ID" value="CUQ04043.1"/>
    <property type="molecule type" value="Genomic_DNA"/>
</dbReference>
<proteinExistence type="predicted"/>
<protein>
    <submittedName>
        <fullName evidence="1">Phage-like protein</fullName>
    </submittedName>
</protein>
<name>A0A174T239_9FIRM</name>
<accession>A0A174T239</accession>
<organism evidence="1 2">
    <name type="scientific">Enterocloster clostridioformis</name>
    <dbReference type="NCBI Taxonomy" id="1531"/>
    <lineage>
        <taxon>Bacteria</taxon>
        <taxon>Bacillati</taxon>
        <taxon>Bacillota</taxon>
        <taxon>Clostridia</taxon>
        <taxon>Lachnospirales</taxon>
        <taxon>Lachnospiraceae</taxon>
        <taxon>Enterocloster</taxon>
    </lineage>
</organism>
<dbReference type="RefSeq" id="WP_057572899.1">
    <property type="nucleotide sequence ID" value="NZ_CATYWZ010000105.1"/>
</dbReference>
<dbReference type="SUPFAM" id="SSF50249">
    <property type="entry name" value="Nucleic acid-binding proteins"/>
    <property type="match status" value="1"/>
</dbReference>
<dbReference type="Pfam" id="PF10991">
    <property type="entry name" value="Enc34_ssDNA-bd"/>
    <property type="match status" value="1"/>
</dbReference>
<evidence type="ECO:0000313" key="2">
    <source>
        <dbReference type="Proteomes" id="UP000095512"/>
    </source>
</evidence>
<dbReference type="Proteomes" id="UP000095512">
    <property type="component" value="Unassembled WGS sequence"/>
</dbReference>
<sequence>MANKNASATKVIVPCRISFANIFEPKSINGGEEKYSVSCLIEKSDKKTLMAIHKAVEAAKEDGKVRKWSGKIPPNLKLPLRDGDIDRPDDENYQGCFFVNATSKDAPQVVDRKVQPVTDPMMVYSGCYCNVSINFYPFNANGNRGVAAGLGNIQFVKDGERLSGRASADADFDALEDDEDILGGADEELLDYLK</sequence>
<evidence type="ECO:0000313" key="1">
    <source>
        <dbReference type="EMBL" id="CUQ04043.1"/>
    </source>
</evidence>
<dbReference type="InterPro" id="IPR022595">
    <property type="entry name" value="Enc34_ssDNA-bd"/>
</dbReference>
<dbReference type="InterPro" id="IPR012340">
    <property type="entry name" value="NA-bd_OB-fold"/>
</dbReference>
<dbReference type="AlphaFoldDB" id="A0A174T239"/>
<dbReference type="Gene3D" id="2.40.50.140">
    <property type="entry name" value="Nucleic acid-binding proteins"/>
    <property type="match status" value="1"/>
</dbReference>
<gene>
    <name evidence="1" type="ORF">ERS852480_04708</name>
</gene>
<reference evidence="1 2" key="1">
    <citation type="submission" date="2015-09" db="EMBL/GenBank/DDBJ databases">
        <authorList>
            <consortium name="Pathogen Informatics"/>
        </authorList>
    </citation>
    <scope>NUCLEOTIDE SEQUENCE [LARGE SCALE GENOMIC DNA]</scope>
    <source>
        <strain evidence="1 2">2789STDY5834865</strain>
    </source>
</reference>